<protein>
    <submittedName>
        <fullName evidence="1">Uncharacterized protein</fullName>
    </submittedName>
</protein>
<dbReference type="EMBL" id="MJGC01000087">
    <property type="protein sequence ID" value="OEJ73547.1"/>
    <property type="molecule type" value="Genomic_DNA"/>
</dbReference>
<comment type="caution">
    <text evidence="1">The sequence shown here is derived from an EMBL/GenBank/DDBJ whole genome shotgun (WGS) entry which is preliminary data.</text>
</comment>
<name>A0A1E5QG29_9CYAN</name>
<gene>
    <name evidence="1" type="ORF">BH720_19260</name>
</gene>
<organism evidence="1">
    <name type="scientific">Desertifilum tharense IPPAS B-1220</name>
    <dbReference type="NCBI Taxonomy" id="1781255"/>
    <lineage>
        <taxon>Bacteria</taxon>
        <taxon>Bacillati</taxon>
        <taxon>Cyanobacteriota</taxon>
        <taxon>Cyanophyceae</taxon>
        <taxon>Desertifilales</taxon>
        <taxon>Desertifilaceae</taxon>
        <taxon>Desertifilum</taxon>
    </lineage>
</organism>
<reference evidence="1" key="1">
    <citation type="submission" date="2016-09" db="EMBL/GenBank/DDBJ databases">
        <title>Draft genome of thermotolerant cyanobacterium Desertifilum sp. strain IPPAS B-1220.</title>
        <authorList>
            <person name="Sinetova M.A."/>
            <person name="Bolakhan K."/>
            <person name="Zayadan B.K."/>
            <person name="Mironov K.S."/>
            <person name="Ustinova V."/>
            <person name="Kupriyanova E.V."/>
            <person name="Sidorov R.A."/>
            <person name="Skrypnik A.N."/>
            <person name="Gogoleva N.E."/>
            <person name="Gogolev Y.V."/>
            <person name="Los D.A."/>
        </authorList>
    </citation>
    <scope>NUCLEOTIDE SEQUENCE [LARGE SCALE GENOMIC DNA]</scope>
    <source>
        <strain evidence="1">IPPAS B-1220</strain>
    </source>
</reference>
<accession>A0A1E5QG29</accession>
<sequence>MVLPSCLYTILLSSVGDRRRESRKIIIIAMKINKLMNIVFAKMPFSRKHLQIAIGLGKA</sequence>
<evidence type="ECO:0000313" key="1">
    <source>
        <dbReference type="EMBL" id="OEJ73547.1"/>
    </source>
</evidence>
<dbReference type="AlphaFoldDB" id="A0A1E5QG29"/>
<proteinExistence type="predicted"/>